<dbReference type="Gene3D" id="3.30.40.10">
    <property type="entry name" value="Zinc/RING finger domain, C3HC4 (zinc finger)"/>
    <property type="match status" value="1"/>
</dbReference>
<feature type="compositionally biased region" description="Acidic residues" evidence="5">
    <location>
        <begin position="537"/>
        <end position="546"/>
    </location>
</feature>
<dbReference type="GO" id="GO:0008270">
    <property type="term" value="F:zinc ion binding"/>
    <property type="evidence" value="ECO:0007669"/>
    <property type="project" value="UniProtKB-KW"/>
</dbReference>
<evidence type="ECO:0000313" key="8">
    <source>
        <dbReference type="Proteomes" id="UP000095023"/>
    </source>
</evidence>
<keyword evidence="1" id="KW-0479">Metal-binding</keyword>
<feature type="compositionally biased region" description="Polar residues" evidence="5">
    <location>
        <begin position="457"/>
        <end position="467"/>
    </location>
</feature>
<evidence type="ECO:0000256" key="4">
    <source>
        <dbReference type="PROSITE-ProRule" id="PRU00175"/>
    </source>
</evidence>
<feature type="compositionally biased region" description="Low complexity" evidence="5">
    <location>
        <begin position="152"/>
        <end position="175"/>
    </location>
</feature>
<feature type="compositionally biased region" description="Basic and acidic residues" evidence="5">
    <location>
        <begin position="580"/>
        <end position="589"/>
    </location>
</feature>
<feature type="compositionally biased region" description="Acidic residues" evidence="5">
    <location>
        <begin position="562"/>
        <end position="577"/>
    </location>
</feature>
<feature type="compositionally biased region" description="Low complexity" evidence="5">
    <location>
        <begin position="30"/>
        <end position="53"/>
    </location>
</feature>
<dbReference type="Pfam" id="PF13639">
    <property type="entry name" value="zf-RING_2"/>
    <property type="match status" value="1"/>
</dbReference>
<organism evidence="7 8">
    <name type="scientific">Tortispora caseinolytica NRRL Y-17796</name>
    <dbReference type="NCBI Taxonomy" id="767744"/>
    <lineage>
        <taxon>Eukaryota</taxon>
        <taxon>Fungi</taxon>
        <taxon>Dikarya</taxon>
        <taxon>Ascomycota</taxon>
        <taxon>Saccharomycotina</taxon>
        <taxon>Trigonopsidomycetes</taxon>
        <taxon>Trigonopsidales</taxon>
        <taxon>Trigonopsidaceae</taxon>
        <taxon>Tortispora</taxon>
    </lineage>
</organism>
<feature type="compositionally biased region" description="Low complexity" evidence="5">
    <location>
        <begin position="356"/>
        <end position="365"/>
    </location>
</feature>
<dbReference type="PANTHER" id="PTHR45676:SF41">
    <property type="entry name" value="RING-H2 FINGER PROTEIN ATL66"/>
    <property type="match status" value="1"/>
</dbReference>
<dbReference type="OrthoDB" id="8062037at2759"/>
<feature type="compositionally biased region" description="Polar residues" evidence="5">
    <location>
        <begin position="236"/>
        <end position="256"/>
    </location>
</feature>
<dbReference type="Proteomes" id="UP000095023">
    <property type="component" value="Unassembled WGS sequence"/>
</dbReference>
<evidence type="ECO:0000256" key="3">
    <source>
        <dbReference type="ARBA" id="ARBA00022833"/>
    </source>
</evidence>
<dbReference type="EMBL" id="KV453844">
    <property type="protein sequence ID" value="ODV88436.1"/>
    <property type="molecule type" value="Genomic_DNA"/>
</dbReference>
<feature type="domain" description="RING-type" evidence="6">
    <location>
        <begin position="696"/>
        <end position="739"/>
    </location>
</feature>
<keyword evidence="3" id="KW-0862">Zinc</keyword>
<feature type="region of interest" description="Disordered" evidence="5">
    <location>
        <begin position="354"/>
        <end position="374"/>
    </location>
</feature>
<evidence type="ECO:0000256" key="2">
    <source>
        <dbReference type="ARBA" id="ARBA00022771"/>
    </source>
</evidence>
<dbReference type="AlphaFoldDB" id="A0A1E4T9K2"/>
<feature type="region of interest" description="Disordered" evidence="5">
    <location>
        <begin position="401"/>
        <end position="470"/>
    </location>
</feature>
<dbReference type="CDD" id="cd16461">
    <property type="entry name" value="RING-H2_EL5-like"/>
    <property type="match status" value="1"/>
</dbReference>
<feature type="region of interest" description="Disordered" evidence="5">
    <location>
        <begin position="152"/>
        <end position="258"/>
    </location>
</feature>
<sequence length="748" mass="80501">MGQSVSVPSDGPGRRGADQLQAGSPLNGNSPPSDASCTSSSVAPPDSGSLSRTSRLKRRLSSHIENLRGSRNSSVSVDLPHRNDDSSIESNDSTAPPLTRRPRLDASRPSFRDMTFEEATAEQISTPSTTPRQDSMFRTFRSALTGVRRSVSFRSMPSSSPSSVGLSSLRSSLSPNQNNISASIARSVASNDRSSPDSSRTGSSASRTTATRPPSSSQRTTQSPFRMPDILRRARSSQNSIASRLNSARSDNSSRAYDQPATWINDDASASAATAAAPLGLSSDPPLNDSVANIRNLLSSISSSQFNRPNTGPVQATILSRLLSIAAAATAASLIGDSGNSIFTAARESLLRSLQSENEGSSSVSEDGDEDQGDLQTFEGFLEQLQSGRLMEDLRRGVERSFAAHQERSSRGSLDSGDAQARTPNPFSSLMNSLTETTPERPGSAANDTADREDGDGTTTNTNQVNATDPEAIPLSLFRMFRLARRSELQGGANADRMIPVIIIGVRSTDSSVNVDHEELSASTATDTVQLTRTSDDNDNDDDSDSDYAPSSSNSLFRHDSEDGESTDSENEEESLSESENTHMHDHGVSNDSINGNVQGQRSWIIYVLGGSYPESHPLLSMPSLLTDNPTYEDMVTLANFIGSTKPDVAGEADISAAGGEYRVRLVDADDLSYERMIETTEEGVEYMTIDKGRRCLVCLSEFEEDELLRKLTGCAHYFHRDCIDTWLTTGRNSCPLCRERGVETVAH</sequence>
<feature type="compositionally biased region" description="Polar residues" evidence="5">
    <location>
        <begin position="521"/>
        <end position="533"/>
    </location>
</feature>
<feature type="compositionally biased region" description="Polar residues" evidence="5">
    <location>
        <begin position="422"/>
        <end position="437"/>
    </location>
</feature>
<dbReference type="PANTHER" id="PTHR45676">
    <property type="entry name" value="RING-H2 FINGER PROTEIN ATL51-RELATED"/>
    <property type="match status" value="1"/>
</dbReference>
<dbReference type="PROSITE" id="PS50089">
    <property type="entry name" value="ZF_RING_2"/>
    <property type="match status" value="1"/>
</dbReference>
<reference evidence="8" key="1">
    <citation type="submission" date="2016-02" db="EMBL/GenBank/DDBJ databases">
        <title>Comparative genomics of biotechnologically important yeasts.</title>
        <authorList>
            <consortium name="DOE Joint Genome Institute"/>
            <person name="Riley R."/>
            <person name="Haridas S."/>
            <person name="Wolfe K.H."/>
            <person name="Lopes M.R."/>
            <person name="Hittinger C.T."/>
            <person name="Goker M."/>
            <person name="Salamov A."/>
            <person name="Wisecaver J."/>
            <person name="Long T.M."/>
            <person name="Aerts A.L."/>
            <person name="Barry K."/>
            <person name="Choi C."/>
            <person name="Clum A."/>
            <person name="Coughlan A.Y."/>
            <person name="Deshpande S."/>
            <person name="Douglass A.P."/>
            <person name="Hanson S.J."/>
            <person name="Klenk H.-P."/>
            <person name="Labutti K."/>
            <person name="Lapidus A."/>
            <person name="Lindquist E."/>
            <person name="Lipzen A."/>
            <person name="Meier-Kolthoff J.P."/>
            <person name="Ohm R.A."/>
            <person name="Otillar R.P."/>
            <person name="Pangilinan J."/>
            <person name="Peng Y."/>
            <person name="Rokas A."/>
            <person name="Rosa C.A."/>
            <person name="Scheuner C."/>
            <person name="Sibirny A.A."/>
            <person name="Slot J.C."/>
            <person name="Stielow J.B."/>
            <person name="Sun H."/>
            <person name="Kurtzman C.P."/>
            <person name="Blackwell M."/>
            <person name="Jeffries T.W."/>
            <person name="Grigoriev I.V."/>
        </authorList>
    </citation>
    <scope>NUCLEOTIDE SEQUENCE [LARGE SCALE GENOMIC DNA]</scope>
    <source>
        <strain evidence="8">NRRL Y-17796</strain>
    </source>
</reference>
<name>A0A1E4T9K2_9ASCO</name>
<keyword evidence="8" id="KW-1185">Reference proteome</keyword>
<feature type="compositionally biased region" description="Low complexity" evidence="5">
    <location>
        <begin position="192"/>
        <end position="224"/>
    </location>
</feature>
<keyword evidence="2 4" id="KW-0863">Zinc-finger</keyword>
<evidence type="ECO:0000256" key="1">
    <source>
        <dbReference type="ARBA" id="ARBA00022723"/>
    </source>
</evidence>
<dbReference type="InterPro" id="IPR001841">
    <property type="entry name" value="Znf_RING"/>
</dbReference>
<dbReference type="SMART" id="SM00184">
    <property type="entry name" value="RING"/>
    <property type="match status" value="1"/>
</dbReference>
<evidence type="ECO:0000259" key="6">
    <source>
        <dbReference type="PROSITE" id="PS50089"/>
    </source>
</evidence>
<dbReference type="InterPro" id="IPR011016">
    <property type="entry name" value="Znf_RING-CH"/>
</dbReference>
<accession>A0A1E4T9K2</accession>
<evidence type="ECO:0000256" key="5">
    <source>
        <dbReference type="SAM" id="MobiDB-lite"/>
    </source>
</evidence>
<gene>
    <name evidence="7" type="ORF">CANCADRAFT_146458</name>
</gene>
<dbReference type="InterPro" id="IPR013083">
    <property type="entry name" value="Znf_RING/FYVE/PHD"/>
</dbReference>
<evidence type="ECO:0000313" key="7">
    <source>
        <dbReference type="EMBL" id="ODV88436.1"/>
    </source>
</evidence>
<feature type="region of interest" description="Disordered" evidence="5">
    <location>
        <begin position="1"/>
        <end position="110"/>
    </location>
</feature>
<feature type="compositionally biased region" description="Polar residues" evidence="5">
    <location>
        <begin position="176"/>
        <end position="191"/>
    </location>
</feature>
<feature type="region of interest" description="Disordered" evidence="5">
    <location>
        <begin position="519"/>
        <end position="595"/>
    </location>
</feature>
<protein>
    <recommendedName>
        <fullName evidence="6">RING-type domain-containing protein</fullName>
    </recommendedName>
</protein>
<dbReference type="SUPFAM" id="SSF57850">
    <property type="entry name" value="RING/U-box"/>
    <property type="match status" value="1"/>
</dbReference>
<dbReference type="SMART" id="SM00744">
    <property type="entry name" value="RINGv"/>
    <property type="match status" value="1"/>
</dbReference>
<proteinExistence type="predicted"/>